<comment type="caution">
    <text evidence="1">The sequence shown here is derived from an EMBL/GenBank/DDBJ whole genome shotgun (WGS) entry which is preliminary data.</text>
</comment>
<name>A0AAW2RGK4_SESRA</name>
<sequence>MPVHQTDMLRLKEKLSRLKQHLHHWNKDIFGNIFQHLKDAEPKVEQAERRYDADPTESNLIEMYQVTALLQHVLTLEEDYWRQMFSFLGEKEACSYNHQVNRA</sequence>
<proteinExistence type="predicted"/>
<gene>
    <name evidence="1" type="ORF">Sradi_3177600</name>
</gene>
<evidence type="ECO:0000313" key="1">
    <source>
        <dbReference type="EMBL" id="KAL0378721.1"/>
    </source>
</evidence>
<reference evidence="1" key="2">
    <citation type="journal article" date="2024" name="Plant">
        <title>Genomic evolution and insights into agronomic trait innovations of Sesamum species.</title>
        <authorList>
            <person name="Miao H."/>
            <person name="Wang L."/>
            <person name="Qu L."/>
            <person name="Liu H."/>
            <person name="Sun Y."/>
            <person name="Le M."/>
            <person name="Wang Q."/>
            <person name="Wei S."/>
            <person name="Zheng Y."/>
            <person name="Lin W."/>
            <person name="Duan Y."/>
            <person name="Cao H."/>
            <person name="Xiong S."/>
            <person name="Wang X."/>
            <person name="Wei L."/>
            <person name="Li C."/>
            <person name="Ma Q."/>
            <person name="Ju M."/>
            <person name="Zhao R."/>
            <person name="Li G."/>
            <person name="Mu C."/>
            <person name="Tian Q."/>
            <person name="Mei H."/>
            <person name="Zhang T."/>
            <person name="Gao T."/>
            <person name="Zhang H."/>
        </authorList>
    </citation>
    <scope>NUCLEOTIDE SEQUENCE</scope>
    <source>
        <strain evidence="1">G02</strain>
    </source>
</reference>
<accession>A0AAW2RGK4</accession>
<dbReference type="AlphaFoldDB" id="A0AAW2RGK4"/>
<dbReference type="EMBL" id="JACGWJ010000013">
    <property type="protein sequence ID" value="KAL0378721.1"/>
    <property type="molecule type" value="Genomic_DNA"/>
</dbReference>
<organism evidence="1">
    <name type="scientific">Sesamum radiatum</name>
    <name type="common">Black benniseed</name>
    <dbReference type="NCBI Taxonomy" id="300843"/>
    <lineage>
        <taxon>Eukaryota</taxon>
        <taxon>Viridiplantae</taxon>
        <taxon>Streptophyta</taxon>
        <taxon>Embryophyta</taxon>
        <taxon>Tracheophyta</taxon>
        <taxon>Spermatophyta</taxon>
        <taxon>Magnoliopsida</taxon>
        <taxon>eudicotyledons</taxon>
        <taxon>Gunneridae</taxon>
        <taxon>Pentapetalae</taxon>
        <taxon>asterids</taxon>
        <taxon>lamiids</taxon>
        <taxon>Lamiales</taxon>
        <taxon>Pedaliaceae</taxon>
        <taxon>Sesamum</taxon>
    </lineage>
</organism>
<protein>
    <submittedName>
        <fullName evidence="1">Uncharacterized protein</fullName>
    </submittedName>
</protein>
<reference evidence="1" key="1">
    <citation type="submission" date="2020-06" db="EMBL/GenBank/DDBJ databases">
        <authorList>
            <person name="Li T."/>
            <person name="Hu X."/>
            <person name="Zhang T."/>
            <person name="Song X."/>
            <person name="Zhang H."/>
            <person name="Dai N."/>
            <person name="Sheng W."/>
            <person name="Hou X."/>
            <person name="Wei L."/>
        </authorList>
    </citation>
    <scope>NUCLEOTIDE SEQUENCE</scope>
    <source>
        <strain evidence="1">G02</strain>
        <tissue evidence="1">Leaf</tissue>
    </source>
</reference>